<keyword evidence="5 8" id="KW-0472">Membrane</keyword>
<sequence>MLNQRNSKSVRANGQEKLSHQLPSRAPHSKTIPWSQLADWQRDNEYIISGYRRVQNSWQGCFESVFGYLHNETINIHSHFFGALLFTVFLFVNQWKNISGYDTTTWIDTAVFSLFLSSAIFCLTASSMFHMAHCHSEKVSTRCHAFDYYGIIVLIVGSFYPAIYYGFFCDTTLQIIYLSLITVAGAGASFIVLSPEYSKPTHRGARTKVFIALGLSALLPNTHALLIHGYQELTHEMGFKWLLGSGALYILGALLYANRIPERFYPGKFDYFFASHQIFHVNVVLAALAHYVSILTALNHWHGRQGGMCPP</sequence>
<evidence type="ECO:0000256" key="2">
    <source>
        <dbReference type="ARBA" id="ARBA00007018"/>
    </source>
</evidence>
<feature type="binding site" evidence="6">
    <location>
        <position position="276"/>
    </location>
    <ligand>
        <name>Zn(2+)</name>
        <dbReference type="ChEBI" id="CHEBI:29105"/>
    </ligand>
</feature>
<feature type="compositionally biased region" description="Polar residues" evidence="7">
    <location>
        <begin position="1"/>
        <end position="12"/>
    </location>
</feature>
<evidence type="ECO:0000313" key="10">
    <source>
        <dbReference type="Proteomes" id="UP000294933"/>
    </source>
</evidence>
<evidence type="ECO:0000256" key="8">
    <source>
        <dbReference type="SAM" id="Phobius"/>
    </source>
</evidence>
<protein>
    <submittedName>
        <fullName evidence="9">HlyIII-domain-containing protein</fullName>
    </submittedName>
</protein>
<feature type="transmembrane region" description="Helical" evidence="8">
    <location>
        <begin position="146"/>
        <end position="168"/>
    </location>
</feature>
<dbReference type="InterPro" id="IPR004254">
    <property type="entry name" value="AdipoR/HlyIII-related"/>
</dbReference>
<dbReference type="GO" id="GO:0006882">
    <property type="term" value="P:intracellular zinc ion homeostasis"/>
    <property type="evidence" value="ECO:0007669"/>
    <property type="project" value="TreeGrafter"/>
</dbReference>
<reference evidence="9 10" key="1">
    <citation type="submission" date="2018-06" db="EMBL/GenBank/DDBJ databases">
        <title>A transcriptomic atlas of mushroom development highlights an independent origin of complex multicellularity.</title>
        <authorList>
            <consortium name="DOE Joint Genome Institute"/>
            <person name="Krizsan K."/>
            <person name="Almasi E."/>
            <person name="Merenyi Z."/>
            <person name="Sahu N."/>
            <person name="Viragh M."/>
            <person name="Koszo T."/>
            <person name="Mondo S."/>
            <person name="Kiss B."/>
            <person name="Balint B."/>
            <person name="Kues U."/>
            <person name="Barry K."/>
            <person name="Hegedus J.C."/>
            <person name="Henrissat B."/>
            <person name="Johnson J."/>
            <person name="Lipzen A."/>
            <person name="Ohm R."/>
            <person name="Nagy I."/>
            <person name="Pangilinan J."/>
            <person name="Yan J."/>
            <person name="Xiong Y."/>
            <person name="Grigoriev I.V."/>
            <person name="Hibbett D.S."/>
            <person name="Nagy L.G."/>
        </authorList>
    </citation>
    <scope>NUCLEOTIDE SEQUENCE [LARGE SCALE GENOMIC DNA]</scope>
    <source>
        <strain evidence="9 10">SZMC22713</strain>
    </source>
</reference>
<dbReference type="GO" id="GO:0046872">
    <property type="term" value="F:metal ion binding"/>
    <property type="evidence" value="ECO:0007669"/>
    <property type="project" value="UniProtKB-KW"/>
</dbReference>
<dbReference type="GO" id="GO:0016020">
    <property type="term" value="C:membrane"/>
    <property type="evidence" value="ECO:0007669"/>
    <property type="project" value="UniProtKB-SubCell"/>
</dbReference>
<name>A0A4Y7Q742_9AGAM</name>
<evidence type="ECO:0000256" key="1">
    <source>
        <dbReference type="ARBA" id="ARBA00004141"/>
    </source>
</evidence>
<dbReference type="Proteomes" id="UP000294933">
    <property type="component" value="Unassembled WGS sequence"/>
</dbReference>
<feature type="transmembrane region" description="Helical" evidence="8">
    <location>
        <begin position="278"/>
        <end position="298"/>
    </location>
</feature>
<dbReference type="PANTHER" id="PTHR20855">
    <property type="entry name" value="ADIPOR/PROGESTIN RECEPTOR-RELATED"/>
    <property type="match status" value="1"/>
</dbReference>
<feature type="transmembrane region" description="Helical" evidence="8">
    <location>
        <begin position="74"/>
        <end position="92"/>
    </location>
</feature>
<dbReference type="Pfam" id="PF03006">
    <property type="entry name" value="HlyIII"/>
    <property type="match status" value="1"/>
</dbReference>
<dbReference type="VEuPathDB" id="FungiDB:BD410DRAFT_787987"/>
<evidence type="ECO:0000256" key="4">
    <source>
        <dbReference type="ARBA" id="ARBA00022989"/>
    </source>
</evidence>
<evidence type="ECO:0000256" key="6">
    <source>
        <dbReference type="PIRSR" id="PIRSR604254-1"/>
    </source>
</evidence>
<feature type="transmembrane region" description="Helical" evidence="8">
    <location>
        <begin position="239"/>
        <end position="257"/>
    </location>
</feature>
<keyword evidence="10" id="KW-1185">Reference proteome</keyword>
<accession>A0A4Y7Q742</accession>
<keyword evidence="3 8" id="KW-0812">Transmembrane</keyword>
<feature type="transmembrane region" description="Helical" evidence="8">
    <location>
        <begin position="209"/>
        <end position="227"/>
    </location>
</feature>
<proteinExistence type="inferred from homology"/>
<keyword evidence="6" id="KW-0862">Zinc</keyword>
<dbReference type="AlphaFoldDB" id="A0A4Y7Q742"/>
<feature type="binding site" evidence="6">
    <location>
        <position position="130"/>
    </location>
    <ligand>
        <name>Zn(2+)</name>
        <dbReference type="ChEBI" id="CHEBI:29105"/>
    </ligand>
</feature>
<evidence type="ECO:0000256" key="5">
    <source>
        <dbReference type="ARBA" id="ARBA00023136"/>
    </source>
</evidence>
<dbReference type="STRING" id="50990.A0A4Y7Q742"/>
<evidence type="ECO:0000256" key="7">
    <source>
        <dbReference type="SAM" id="MobiDB-lite"/>
    </source>
</evidence>
<dbReference type="OrthoDB" id="529367at2759"/>
<comment type="subcellular location">
    <subcellularLocation>
        <location evidence="1">Membrane</location>
        <topology evidence="1">Multi-pass membrane protein</topology>
    </subcellularLocation>
</comment>
<feature type="binding site" evidence="6">
    <location>
        <position position="280"/>
    </location>
    <ligand>
        <name>Zn(2+)</name>
        <dbReference type="ChEBI" id="CHEBI:29105"/>
    </ligand>
</feature>
<keyword evidence="4 8" id="KW-1133">Transmembrane helix</keyword>
<dbReference type="EMBL" id="ML170173">
    <property type="protein sequence ID" value="TDL22709.1"/>
    <property type="molecule type" value="Genomic_DNA"/>
</dbReference>
<feature type="region of interest" description="Disordered" evidence="7">
    <location>
        <begin position="1"/>
        <end position="30"/>
    </location>
</feature>
<evidence type="ECO:0000256" key="3">
    <source>
        <dbReference type="ARBA" id="ARBA00022692"/>
    </source>
</evidence>
<comment type="similarity">
    <text evidence="2">Belongs to the ADIPOR family.</text>
</comment>
<organism evidence="9 10">
    <name type="scientific">Rickenella mellea</name>
    <dbReference type="NCBI Taxonomy" id="50990"/>
    <lineage>
        <taxon>Eukaryota</taxon>
        <taxon>Fungi</taxon>
        <taxon>Dikarya</taxon>
        <taxon>Basidiomycota</taxon>
        <taxon>Agaricomycotina</taxon>
        <taxon>Agaricomycetes</taxon>
        <taxon>Hymenochaetales</taxon>
        <taxon>Rickenellaceae</taxon>
        <taxon>Rickenella</taxon>
    </lineage>
</organism>
<dbReference type="GO" id="GO:0038023">
    <property type="term" value="F:signaling receptor activity"/>
    <property type="evidence" value="ECO:0007669"/>
    <property type="project" value="TreeGrafter"/>
</dbReference>
<dbReference type="PANTHER" id="PTHR20855:SF52">
    <property type="entry name" value="ADIPONECTIN RECEPTOR PROTEIN"/>
    <property type="match status" value="1"/>
</dbReference>
<feature type="transmembrane region" description="Helical" evidence="8">
    <location>
        <begin position="174"/>
        <end position="197"/>
    </location>
</feature>
<keyword evidence="6" id="KW-0479">Metal-binding</keyword>
<evidence type="ECO:0000313" key="9">
    <source>
        <dbReference type="EMBL" id="TDL22709.1"/>
    </source>
</evidence>
<gene>
    <name evidence="9" type="ORF">BD410DRAFT_787987</name>
</gene>
<feature type="transmembrane region" description="Helical" evidence="8">
    <location>
        <begin position="112"/>
        <end position="134"/>
    </location>
</feature>